<dbReference type="Gene3D" id="1.10.150.240">
    <property type="entry name" value="Putative phosphatase, domain 2"/>
    <property type="match status" value="1"/>
</dbReference>
<dbReference type="InterPro" id="IPR006439">
    <property type="entry name" value="HAD-SF_hydro_IA"/>
</dbReference>
<protein>
    <submittedName>
        <fullName evidence="1">Pseudouridine-5'-phosphatase</fullName>
    </submittedName>
</protein>
<dbReference type="InterPro" id="IPR036412">
    <property type="entry name" value="HAD-like_sf"/>
</dbReference>
<accession>A0ABR2L1P1</accession>
<dbReference type="PANTHER" id="PTHR18901">
    <property type="entry name" value="2-DEOXYGLUCOSE-6-PHOSPHATE PHOSPHATASE 2"/>
    <property type="match status" value="1"/>
</dbReference>
<dbReference type="InterPro" id="IPR023198">
    <property type="entry name" value="PGP-like_dom2"/>
</dbReference>
<comment type="caution">
    <text evidence="1">The sequence shown here is derived from an EMBL/GenBank/DDBJ whole genome shotgun (WGS) entry which is preliminary data.</text>
</comment>
<dbReference type="SFLD" id="SFLDG01135">
    <property type="entry name" value="C1.5.6:_HAD__Beta-PGM__Phospha"/>
    <property type="match status" value="1"/>
</dbReference>
<keyword evidence="2" id="KW-1185">Reference proteome</keyword>
<evidence type="ECO:0000313" key="2">
    <source>
        <dbReference type="Proteomes" id="UP001470230"/>
    </source>
</evidence>
<dbReference type="EMBL" id="JAPFFF010000002">
    <property type="protein sequence ID" value="KAK8897285.1"/>
    <property type="molecule type" value="Genomic_DNA"/>
</dbReference>
<reference evidence="1 2" key="1">
    <citation type="submission" date="2024-04" db="EMBL/GenBank/DDBJ databases">
        <title>Tritrichomonas musculus Genome.</title>
        <authorList>
            <person name="Alves-Ferreira E."/>
            <person name="Grigg M."/>
            <person name="Lorenzi H."/>
            <person name="Galac M."/>
        </authorList>
    </citation>
    <scope>NUCLEOTIDE SEQUENCE [LARGE SCALE GENOMIC DNA]</scope>
    <source>
        <strain evidence="1 2">EAF2021</strain>
    </source>
</reference>
<gene>
    <name evidence="1" type="ORF">M9Y10_015225</name>
</gene>
<name>A0ABR2L1P1_9EUKA</name>
<proteinExistence type="predicted"/>
<dbReference type="InterPro" id="IPR041492">
    <property type="entry name" value="HAD_2"/>
</dbReference>
<dbReference type="SFLD" id="SFLDS00003">
    <property type="entry name" value="Haloacid_Dehalogenase"/>
    <property type="match status" value="1"/>
</dbReference>
<dbReference type="NCBIfam" id="TIGR01509">
    <property type="entry name" value="HAD-SF-IA-v3"/>
    <property type="match status" value="1"/>
</dbReference>
<dbReference type="Gene3D" id="3.40.50.1000">
    <property type="entry name" value="HAD superfamily/HAD-like"/>
    <property type="match status" value="1"/>
</dbReference>
<dbReference type="Pfam" id="PF13419">
    <property type="entry name" value="HAD_2"/>
    <property type="match status" value="1"/>
</dbReference>
<dbReference type="SFLD" id="SFLDG01129">
    <property type="entry name" value="C1.5:_HAD__Beta-PGM__Phosphata"/>
    <property type="match status" value="1"/>
</dbReference>
<sequence length="238" mass="27074">MTIWPHPIRACIFDNDNTLVDTDGAYEEAHYITTGHKQTLDLKLKLSGVTLLEGSSIVINEYHLDETPMHYAKRFEDTLQKLLCNTKLMPGVFELLHELKRLNIKMCIATAASSSSFEKKISNHHDLMEMMDHYITGDLVKHGKPAPDIFLMALDKWNHEKVPVKNDEALVFEDSPLGVKAANNAGMPVVFIPNPLVDVEKVLAEYEIHPTLTIKSLKDFDFSKFIWEGDENVIKEKK</sequence>
<dbReference type="PANTHER" id="PTHR18901:SF38">
    <property type="entry name" value="PSEUDOURIDINE-5'-PHOSPHATASE"/>
    <property type="match status" value="1"/>
</dbReference>
<dbReference type="Proteomes" id="UP001470230">
    <property type="component" value="Unassembled WGS sequence"/>
</dbReference>
<evidence type="ECO:0000313" key="1">
    <source>
        <dbReference type="EMBL" id="KAK8897285.1"/>
    </source>
</evidence>
<dbReference type="InterPro" id="IPR023214">
    <property type="entry name" value="HAD_sf"/>
</dbReference>
<dbReference type="SUPFAM" id="SSF56784">
    <property type="entry name" value="HAD-like"/>
    <property type="match status" value="1"/>
</dbReference>
<organism evidence="1 2">
    <name type="scientific">Tritrichomonas musculus</name>
    <dbReference type="NCBI Taxonomy" id="1915356"/>
    <lineage>
        <taxon>Eukaryota</taxon>
        <taxon>Metamonada</taxon>
        <taxon>Parabasalia</taxon>
        <taxon>Tritrichomonadida</taxon>
        <taxon>Tritrichomonadidae</taxon>
        <taxon>Tritrichomonas</taxon>
    </lineage>
</organism>